<dbReference type="InterPro" id="IPR055411">
    <property type="entry name" value="LRR_FXL15/At3g58940/PEG3-like"/>
</dbReference>
<evidence type="ECO:0000313" key="3">
    <source>
        <dbReference type="EMBL" id="CAL1396355.1"/>
    </source>
</evidence>
<dbReference type="SMART" id="SM00579">
    <property type="entry name" value="FBD"/>
    <property type="match status" value="1"/>
</dbReference>
<feature type="compositionally biased region" description="Acidic residues" evidence="1">
    <location>
        <begin position="474"/>
        <end position="489"/>
    </location>
</feature>
<sequence length="489" mass="55822">MNPTKIPRCHDRKVGKPGIGGDRLSFLSDRILSRILSFLQTKHAVGTAVLSRRWKNRWTRVSSLNLDNSLATNGGTPSNQETRDLEFCRFVDRVLSEHQNLNSLRRFRFHFSLEHFKEEVSPDYWSKLELAAEESELEEIDVSFDGFDRFRHLSGMRRLPAAFYALRNLKQLKLERVVIVVTEDGSVFLPSLQILELLYVETMDCESLRRLISGCPILETAHLDNCYSNMDEKGTLTASLPYLKNLTIVGYTRKFFPIAIEAPSLEHLHIRYFLGFQWLGISQMPYLVSAWVEGRISDGCLIGFLNQICNAKEMCLRWETLAPLAVANGDVQLPSFPNLTRLTIKSDGCRSSLLHSLLSSAPKLQSLVIDLEFDGKFSAKNWKSEPACTPKCLLYSLEEIEIQDFVIKKDDMKMVAYLLKVGAVLKKVNVYLFDDDIGRDKKGLLSLLKLPRRSRACKVQTFLLGEEFYGDSNNDSDFDESDDFEDSDE</sequence>
<protein>
    <recommendedName>
        <fullName evidence="2">FBD domain-containing protein</fullName>
    </recommendedName>
</protein>
<dbReference type="InterPro" id="IPR036047">
    <property type="entry name" value="F-box-like_dom_sf"/>
</dbReference>
<evidence type="ECO:0000313" key="4">
    <source>
        <dbReference type="Proteomes" id="UP001497516"/>
    </source>
</evidence>
<name>A0AAV2FF95_9ROSI</name>
<dbReference type="EMBL" id="OZ034819">
    <property type="protein sequence ID" value="CAL1396355.1"/>
    <property type="molecule type" value="Genomic_DNA"/>
</dbReference>
<evidence type="ECO:0000256" key="1">
    <source>
        <dbReference type="SAM" id="MobiDB-lite"/>
    </source>
</evidence>
<dbReference type="Pfam" id="PF08387">
    <property type="entry name" value="FBD"/>
    <property type="match status" value="1"/>
</dbReference>
<dbReference type="SUPFAM" id="SSF52047">
    <property type="entry name" value="RNI-like"/>
    <property type="match status" value="1"/>
</dbReference>
<dbReference type="PANTHER" id="PTHR31900">
    <property type="entry name" value="F-BOX/RNI SUPERFAMILY PROTEIN-RELATED"/>
    <property type="match status" value="1"/>
</dbReference>
<organism evidence="3 4">
    <name type="scientific">Linum trigynum</name>
    <dbReference type="NCBI Taxonomy" id="586398"/>
    <lineage>
        <taxon>Eukaryota</taxon>
        <taxon>Viridiplantae</taxon>
        <taxon>Streptophyta</taxon>
        <taxon>Embryophyta</taxon>
        <taxon>Tracheophyta</taxon>
        <taxon>Spermatophyta</taxon>
        <taxon>Magnoliopsida</taxon>
        <taxon>eudicotyledons</taxon>
        <taxon>Gunneridae</taxon>
        <taxon>Pentapetalae</taxon>
        <taxon>rosids</taxon>
        <taxon>fabids</taxon>
        <taxon>Malpighiales</taxon>
        <taxon>Linaceae</taxon>
        <taxon>Linum</taxon>
    </lineage>
</organism>
<dbReference type="SUPFAM" id="SSF81383">
    <property type="entry name" value="F-box domain"/>
    <property type="match status" value="1"/>
</dbReference>
<gene>
    <name evidence="3" type="ORF">LTRI10_LOCUS36729</name>
</gene>
<dbReference type="Pfam" id="PF24758">
    <property type="entry name" value="LRR_At5g56370"/>
    <property type="match status" value="1"/>
</dbReference>
<reference evidence="3 4" key="1">
    <citation type="submission" date="2024-04" db="EMBL/GenBank/DDBJ databases">
        <authorList>
            <person name="Fracassetti M."/>
        </authorList>
    </citation>
    <scope>NUCLEOTIDE SEQUENCE [LARGE SCALE GENOMIC DNA]</scope>
</reference>
<feature type="region of interest" description="Disordered" evidence="1">
    <location>
        <begin position="470"/>
        <end position="489"/>
    </location>
</feature>
<accession>A0AAV2FF95</accession>
<dbReference type="InterPro" id="IPR050232">
    <property type="entry name" value="FBL13/AtMIF1-like"/>
</dbReference>
<dbReference type="InterPro" id="IPR006566">
    <property type="entry name" value="FBD"/>
</dbReference>
<dbReference type="Proteomes" id="UP001497516">
    <property type="component" value="Chromosome 6"/>
</dbReference>
<keyword evidence="4" id="KW-1185">Reference proteome</keyword>
<evidence type="ECO:0000259" key="2">
    <source>
        <dbReference type="SMART" id="SM00579"/>
    </source>
</evidence>
<dbReference type="AlphaFoldDB" id="A0AAV2FF95"/>
<dbReference type="InterPro" id="IPR032675">
    <property type="entry name" value="LRR_dom_sf"/>
</dbReference>
<dbReference type="PANTHER" id="PTHR31900:SF34">
    <property type="entry name" value="EMB|CAB62440.1-RELATED"/>
    <property type="match status" value="1"/>
</dbReference>
<proteinExistence type="predicted"/>
<dbReference type="Gene3D" id="3.80.10.10">
    <property type="entry name" value="Ribonuclease Inhibitor"/>
    <property type="match status" value="1"/>
</dbReference>
<feature type="domain" description="FBD" evidence="2">
    <location>
        <begin position="391"/>
        <end position="462"/>
    </location>
</feature>